<proteinExistence type="predicted"/>
<protein>
    <submittedName>
        <fullName evidence="1">Uncharacterized protein</fullName>
    </submittedName>
</protein>
<gene>
    <name evidence="1" type="ORF">NOCA2170109</name>
</gene>
<reference evidence="1" key="1">
    <citation type="submission" date="2015-08" db="EMBL/GenBank/DDBJ databases">
        <authorList>
            <person name="Babu N.S."/>
            <person name="Beckwith C.J."/>
            <person name="Beseler K.G."/>
            <person name="Brison A."/>
            <person name="Carone J.V."/>
            <person name="Caskin T.P."/>
            <person name="Diamond M."/>
            <person name="Durham M.E."/>
            <person name="Foxe J.M."/>
            <person name="Go M."/>
            <person name="Henderson B.A."/>
            <person name="Jones I.B."/>
            <person name="McGettigan J.A."/>
            <person name="Micheletti S.J."/>
            <person name="Nasrallah M.E."/>
            <person name="Ortiz D."/>
            <person name="Piller C.R."/>
            <person name="Privatt S.R."/>
            <person name="Schneider S.L."/>
            <person name="Sharp S."/>
            <person name="Smith T.C."/>
            <person name="Stanton J.D."/>
            <person name="Ullery H.E."/>
            <person name="Wilson R.J."/>
            <person name="Serrano M.G."/>
            <person name="Buck G."/>
            <person name="Lee V."/>
            <person name="Wang Y."/>
            <person name="Carvalho R."/>
            <person name="Voegtly L."/>
            <person name="Shi R."/>
            <person name="Duckworth R."/>
            <person name="Johnson A."/>
            <person name="Loviza R."/>
            <person name="Walstead R."/>
            <person name="Shah Z."/>
            <person name="Kiflezghi M."/>
            <person name="Wade K."/>
            <person name="Ball S.L."/>
            <person name="Bradley K.W."/>
            <person name="Asai D.J."/>
            <person name="Bowman C.A."/>
            <person name="Russell D.A."/>
            <person name="Pope W.H."/>
            <person name="Jacobs-Sera D."/>
            <person name="Hendrix R.W."/>
            <person name="Hatfull G.F."/>
        </authorList>
    </citation>
    <scope>NUCLEOTIDE SEQUENCE</scope>
</reference>
<organism evidence="1">
    <name type="scientific">metagenome</name>
    <dbReference type="NCBI Taxonomy" id="256318"/>
    <lineage>
        <taxon>unclassified sequences</taxon>
        <taxon>metagenomes</taxon>
    </lineage>
</organism>
<dbReference type="AlphaFoldDB" id="A0A2P2BXR0"/>
<sequence>MVNCTAKSRSWPLTSACTAWRSSRFFDDTRSSSPWICALTPLGPSSRISLLIFLASSEEMPSLRAMEILLTWPDWRGSEASRIFSDWLRLTSLPWKTSRTALARSSAEALISIACSPCHSIEAPVPLKSKRVAISRAAWLRALSTSWRSILLTMSNDESAIGAPIDFCLCGSDAILILASPPAKFHSVGEAWQIARAANGSGL</sequence>
<accession>A0A2P2BXR0</accession>
<dbReference type="EMBL" id="CZKA01000009">
    <property type="protein sequence ID" value="CUR54537.1"/>
    <property type="molecule type" value="Genomic_DNA"/>
</dbReference>
<name>A0A2P2BXR0_9ZZZZ</name>
<evidence type="ECO:0000313" key="1">
    <source>
        <dbReference type="EMBL" id="CUR54537.1"/>
    </source>
</evidence>